<sequence>MKDSSRMCRNLFVRATLYTLLLLLSLLLHVRSGDPVTAEDAVLDADQLSRFYLQGLFILESEQQLNRCIKASRTLLTLEKCEQPSKNMLWKWVSRHRLFNIGTSLCLGLNITDTEQPLGLFECDSTLQSLWWRCSGNMLFGSSRFLVGRKEKLIVATRLPYHFWKRYLTSGEGPCAHPYEEIHVVQGNAHGSSCVLPFKYNNKWYYECTAEGREDGRLWCATTSQYDRDEKWGFCPNPGPDCDDSWEKNPDTKVCYQFNLQSILSWNEAHISCQAQGGNLLSITDVTEQIYIRERLNDLGVPVWIGLNHLEEQRGWQWTDGSPLALVNFTRSLTQSTFHSEHCGVFNSAHGNQWQSFDCSSGLPYVCKKYPNISRKAEPFDVWQYYPTSCHPEWIPYNKFCYKLKKEEKSWKEALKECQSDGGNLISIHTIADIELFVTVLQNVSDSVFEIWIGLSSKKPEAFEWSDGSSVTFTYWHKYQPNTSFSDSEICVKASKNGGYWQTAMCEESLLSICKKKGRVEEQNVDVLDKGCAESWKRKGNYCYRITNYLQSYEEASKGYYCNSPLVTVENRYEQAFINSLINNLKKSENLYFWTALQDQNRTGEYSWLSSEGASQPVLYTNWNKHQPASAGGCVAIAGGNLLGRWEVKDCKSFKAFSICKKPIGPLKESKLSDNINVYGPCPITWESKSELLYCYKVFHSEKVLLKRSWDEANFFCQALGANLVSFSHHEEERFVAEFLKNIFESEERWFWVGFNKRSPDAGGAWEWSDGTAVVSSFIEDRNDENDKVNCAVYKTNNTLIPQRCDSKHEWICKIPKGLDVKNPYWFIKQLEPWVFFRGAEYLFSMLDLPWDDAALVCKLLGSDLVSIHTPEEHAFLLGRIKKSFPNKERIWIGLSKDLSSSQFRWMDGSPVEYENWGAMNFLQLPMKNDICVSMSTQTGQWAEDKCSRIQFYACKRQTVSVVEIPREPHLIGGCPERWLYFGHKCIFLHSPKRREELKTWNEAQLFCKSHEASLVSINNEIEQAFLTMLLIETDTSVWIGLQNNEPPKWVNGKPVIYTNWSPVEPDNLDYGVDVRNGTSNYQDVLQCTLMSNNHIYHLTGKWYHEDCEAYKHGLICQKDQDPSKAPAHQIFFHPLPDSIEYGNRSYRILHGNMTWYQALNKCLEKDSELVSISDAFHQSFLTVVVNKLGYPHWIGLSSQEQNGINYQWLDGSDSLFTHWGSEIEEDVFTNCVYMDIDGTWKPEDCETQLGGALCQVLPERKPISYKQECPRTWLKFLNSCYSFEPVIKRLSLEDARLHCMHKENESDILTVKSEEENRFILEELRTFEATHQIVWLGILFDVDNDTLEWFDGSPIKYSNWYFRPPSMDLLKTDSCVSLQPSDGSWHLTHCEAKLGFVCKIHRDISSDVEVEPLHSSSKGVILIAIFVAILFFALVLMFVWFVYRRNSGQYRGFPTFRNAYYRQTNTEATDSEGNVLITEIDASSTN</sequence>
<evidence type="ECO:0000256" key="6">
    <source>
        <dbReference type="ARBA" id="ARBA00022989"/>
    </source>
</evidence>
<dbReference type="InterPro" id="IPR050111">
    <property type="entry name" value="C-type_lectin/snaclec_domain"/>
</dbReference>
<keyword evidence="7 12" id="KW-0472">Membrane</keyword>
<keyword evidence="4 13" id="KW-0732">Signal</keyword>
<dbReference type="SUPFAM" id="SSF57440">
    <property type="entry name" value="Kringle-like"/>
    <property type="match status" value="1"/>
</dbReference>
<dbReference type="InterPro" id="IPR018378">
    <property type="entry name" value="C-type_lectin_CS"/>
</dbReference>
<evidence type="ECO:0000256" key="2">
    <source>
        <dbReference type="ARBA" id="ARBA00022583"/>
    </source>
</evidence>
<feature type="disulfide bond" evidence="11">
    <location>
        <begin position="194"/>
        <end position="220"/>
    </location>
</feature>
<dbReference type="InterPro" id="IPR035992">
    <property type="entry name" value="Ricin_B-like_lectins"/>
</dbReference>
<dbReference type="PROSITE" id="PS50041">
    <property type="entry name" value="C_TYPE_LECTIN_2"/>
    <property type="match status" value="8"/>
</dbReference>
<dbReference type="FunFam" id="3.10.100.10:FF:000047">
    <property type="entry name" value="lymphocyte antigen 75"/>
    <property type="match status" value="1"/>
</dbReference>
<keyword evidence="10" id="KW-0325">Glycoprotein</keyword>
<dbReference type="Ensembl" id="ENSECRT00000010620.1">
    <property type="protein sequence ID" value="ENSECRP00000010445.1"/>
    <property type="gene ID" value="ENSECRG00000006949.1"/>
</dbReference>
<evidence type="ECO:0000313" key="17">
    <source>
        <dbReference type="Proteomes" id="UP000694620"/>
    </source>
</evidence>
<evidence type="ECO:0000256" key="4">
    <source>
        <dbReference type="ARBA" id="ARBA00022729"/>
    </source>
</evidence>
<evidence type="ECO:0000256" key="11">
    <source>
        <dbReference type="PROSITE-ProRule" id="PRU00479"/>
    </source>
</evidence>
<feature type="domain" description="Fibronectin type-II" evidence="15">
    <location>
        <begin position="189"/>
        <end position="237"/>
    </location>
</feature>
<feature type="disulfide bond" evidence="11">
    <location>
        <begin position="208"/>
        <end position="235"/>
    </location>
</feature>
<dbReference type="GO" id="GO:0016020">
    <property type="term" value="C:membrane"/>
    <property type="evidence" value="ECO:0007669"/>
    <property type="project" value="UniProtKB-SubCell"/>
</dbReference>
<keyword evidence="6 12" id="KW-1133">Transmembrane helix</keyword>
<dbReference type="SUPFAM" id="SSF50370">
    <property type="entry name" value="Ricin B-like lectins"/>
    <property type="match status" value="1"/>
</dbReference>
<evidence type="ECO:0000256" key="13">
    <source>
        <dbReference type="SAM" id="SignalP"/>
    </source>
</evidence>
<reference evidence="16" key="1">
    <citation type="submission" date="2021-06" db="EMBL/GenBank/DDBJ databases">
        <authorList>
            <consortium name="Wellcome Sanger Institute Data Sharing"/>
        </authorList>
    </citation>
    <scope>NUCLEOTIDE SEQUENCE [LARGE SCALE GENOMIC DNA]</scope>
</reference>
<feature type="domain" description="C-type lectin" evidence="14">
    <location>
        <begin position="397"/>
        <end position="515"/>
    </location>
</feature>
<feature type="domain" description="C-type lectin" evidence="14">
    <location>
        <begin position="1277"/>
        <end position="1400"/>
    </location>
</feature>
<proteinExistence type="predicted"/>
<dbReference type="PANTHER" id="PTHR22803">
    <property type="entry name" value="MANNOSE, PHOSPHOLIPASE, LECTIN RECEPTOR RELATED"/>
    <property type="match status" value="1"/>
</dbReference>
<accession>A0A8C4X749</accession>
<dbReference type="PROSITE" id="PS00615">
    <property type="entry name" value="C_TYPE_LECTIN_1"/>
    <property type="match status" value="1"/>
</dbReference>
<dbReference type="FunFam" id="2.80.10.50:FF:000039">
    <property type="entry name" value="Secretory phospholipase A2 receptor"/>
    <property type="match status" value="1"/>
</dbReference>
<dbReference type="Gene3D" id="2.80.10.50">
    <property type="match status" value="1"/>
</dbReference>
<dbReference type="GeneID" id="114655434"/>
<dbReference type="GeneTree" id="ENSGT01050000244842"/>
<dbReference type="InterPro" id="IPR036943">
    <property type="entry name" value="FN_type2_sf"/>
</dbReference>
<name>A0A8C4X749_ERPCA</name>
<dbReference type="InterPro" id="IPR001304">
    <property type="entry name" value="C-type_lectin-like"/>
</dbReference>
<dbReference type="InterPro" id="IPR013806">
    <property type="entry name" value="Kringle-like"/>
</dbReference>
<dbReference type="SMART" id="SM00034">
    <property type="entry name" value="CLECT"/>
    <property type="match status" value="8"/>
</dbReference>
<evidence type="ECO:0000256" key="12">
    <source>
        <dbReference type="SAM" id="Phobius"/>
    </source>
</evidence>
<dbReference type="FunFam" id="2.10.10.10:FF:000001">
    <property type="entry name" value="Fibronectin 1a isoform 1"/>
    <property type="match status" value="1"/>
</dbReference>
<dbReference type="GO" id="GO:0006897">
    <property type="term" value="P:endocytosis"/>
    <property type="evidence" value="ECO:0007669"/>
    <property type="project" value="UniProtKB-KW"/>
</dbReference>
<feature type="domain" description="C-type lectin" evidence="14">
    <location>
        <begin position="1142"/>
        <end position="1250"/>
    </location>
</feature>
<keyword evidence="3 12" id="KW-0812">Transmembrane</keyword>
<dbReference type="Pfam" id="PF00040">
    <property type="entry name" value="fn2"/>
    <property type="match status" value="1"/>
</dbReference>
<feature type="chain" id="PRO_5034612564" evidence="13">
    <location>
        <begin position="33"/>
        <end position="1487"/>
    </location>
</feature>
<feature type="domain" description="C-type lectin" evidence="14">
    <location>
        <begin position="255"/>
        <end position="368"/>
    </location>
</feature>
<reference evidence="16" key="2">
    <citation type="submission" date="2025-08" db="UniProtKB">
        <authorList>
            <consortium name="Ensembl"/>
        </authorList>
    </citation>
    <scope>IDENTIFICATION</scope>
</reference>
<evidence type="ECO:0000256" key="8">
    <source>
        <dbReference type="ARBA" id="ARBA00023157"/>
    </source>
</evidence>
<keyword evidence="17" id="KW-1185">Reference proteome</keyword>
<reference evidence="16" key="3">
    <citation type="submission" date="2025-09" db="UniProtKB">
        <authorList>
            <consortium name="Ensembl"/>
        </authorList>
    </citation>
    <scope>IDENTIFICATION</scope>
</reference>
<dbReference type="PROSITE" id="PS50231">
    <property type="entry name" value="RICIN_B_LECTIN"/>
    <property type="match status" value="1"/>
</dbReference>
<dbReference type="InterPro" id="IPR000562">
    <property type="entry name" value="FN_type2_dom"/>
</dbReference>
<evidence type="ECO:0000256" key="5">
    <source>
        <dbReference type="ARBA" id="ARBA00022737"/>
    </source>
</evidence>
<evidence type="ECO:0000313" key="16">
    <source>
        <dbReference type="Ensembl" id="ENSECRP00000010445.1"/>
    </source>
</evidence>
<evidence type="ECO:0000259" key="14">
    <source>
        <dbReference type="PROSITE" id="PS50041"/>
    </source>
</evidence>
<gene>
    <name evidence="16" type="primary">PLA2R1</name>
    <name evidence="16" type="synonym">pla2r1</name>
</gene>
<dbReference type="SMART" id="SM00059">
    <property type="entry name" value="FN2"/>
    <property type="match status" value="1"/>
</dbReference>
<evidence type="ECO:0000256" key="3">
    <source>
        <dbReference type="ARBA" id="ARBA00022692"/>
    </source>
</evidence>
<feature type="domain" description="C-type lectin" evidence="14">
    <location>
        <begin position="837"/>
        <end position="956"/>
    </location>
</feature>
<feature type="transmembrane region" description="Helical" evidence="12">
    <location>
        <begin position="1421"/>
        <end position="1444"/>
    </location>
</feature>
<dbReference type="SMART" id="SM00458">
    <property type="entry name" value="RICIN"/>
    <property type="match status" value="1"/>
</dbReference>
<dbReference type="PRINTS" id="PR00013">
    <property type="entry name" value="FNTYPEII"/>
</dbReference>
<dbReference type="PROSITE" id="PS51092">
    <property type="entry name" value="FN2_2"/>
    <property type="match status" value="1"/>
</dbReference>
<dbReference type="CDD" id="cd00037">
    <property type="entry name" value="CLECT"/>
    <property type="match status" value="8"/>
</dbReference>
<feature type="signal peptide" evidence="13">
    <location>
        <begin position="1"/>
        <end position="32"/>
    </location>
</feature>
<dbReference type="Pfam" id="PF24562">
    <property type="entry name" value="CysR_MRC2_N"/>
    <property type="match status" value="1"/>
</dbReference>
<evidence type="ECO:0000256" key="10">
    <source>
        <dbReference type="ARBA" id="ARBA00023180"/>
    </source>
</evidence>
<keyword evidence="2" id="KW-0254">Endocytosis</keyword>
<dbReference type="InterPro" id="IPR000772">
    <property type="entry name" value="Ricin_B_lectin"/>
</dbReference>
<feature type="domain" description="C-type lectin" evidence="14">
    <location>
        <begin position="539"/>
        <end position="657"/>
    </location>
</feature>
<dbReference type="Pfam" id="PF00059">
    <property type="entry name" value="Lectin_C"/>
    <property type="match status" value="8"/>
</dbReference>
<dbReference type="SUPFAM" id="SSF56436">
    <property type="entry name" value="C-type lectin-like"/>
    <property type="match status" value="8"/>
</dbReference>
<keyword evidence="9" id="KW-0675">Receptor</keyword>
<evidence type="ECO:0000256" key="9">
    <source>
        <dbReference type="ARBA" id="ARBA00023170"/>
    </source>
</evidence>
<dbReference type="OrthoDB" id="5858677at2759"/>
<organism evidence="16 17">
    <name type="scientific">Erpetoichthys calabaricus</name>
    <name type="common">Rope fish</name>
    <name type="synonym">Calamoichthys calabaricus</name>
    <dbReference type="NCBI Taxonomy" id="27687"/>
    <lineage>
        <taxon>Eukaryota</taxon>
        <taxon>Metazoa</taxon>
        <taxon>Chordata</taxon>
        <taxon>Craniata</taxon>
        <taxon>Vertebrata</taxon>
        <taxon>Euteleostomi</taxon>
        <taxon>Actinopterygii</taxon>
        <taxon>Polypteriformes</taxon>
        <taxon>Polypteridae</taxon>
        <taxon>Erpetoichthys</taxon>
    </lineage>
</organism>
<keyword evidence="8 11" id="KW-1015">Disulfide bond</keyword>
<evidence type="ECO:0000259" key="15">
    <source>
        <dbReference type="PROSITE" id="PS51092"/>
    </source>
</evidence>
<dbReference type="Gene3D" id="2.10.10.10">
    <property type="entry name" value="Fibronectin, type II, collagen-binding"/>
    <property type="match status" value="1"/>
</dbReference>
<feature type="domain" description="C-type lectin" evidence="14">
    <location>
        <begin position="694"/>
        <end position="814"/>
    </location>
</feature>
<dbReference type="RefSeq" id="XP_028662247.1">
    <property type="nucleotide sequence ID" value="XM_028806414.2"/>
</dbReference>
<keyword evidence="5" id="KW-0677">Repeat</keyword>
<dbReference type="InterPro" id="IPR016186">
    <property type="entry name" value="C-type_lectin-like/link_sf"/>
</dbReference>
<dbReference type="Gene3D" id="3.10.100.10">
    <property type="entry name" value="Mannose-Binding Protein A, subunit A"/>
    <property type="match status" value="8"/>
</dbReference>
<comment type="subcellular location">
    <subcellularLocation>
        <location evidence="1">Membrane</location>
        <topology evidence="1">Single-pass membrane protein</topology>
    </subcellularLocation>
</comment>
<protein>
    <submittedName>
        <fullName evidence="16">Phospholipase A2 receptor 1</fullName>
    </submittedName>
</protein>
<dbReference type="Proteomes" id="UP000694620">
    <property type="component" value="Chromosome 8"/>
</dbReference>
<feature type="domain" description="C-type lectin" evidence="14">
    <location>
        <begin position="982"/>
        <end position="1109"/>
    </location>
</feature>
<dbReference type="InterPro" id="IPR016187">
    <property type="entry name" value="CTDL_fold"/>
</dbReference>
<dbReference type="CDD" id="cd00062">
    <property type="entry name" value="FN2"/>
    <property type="match status" value="1"/>
</dbReference>
<dbReference type="FunFam" id="3.10.100.10:FF:000018">
    <property type="entry name" value="Mannose receptor, C type 2"/>
    <property type="match status" value="1"/>
</dbReference>
<evidence type="ECO:0000256" key="7">
    <source>
        <dbReference type="ARBA" id="ARBA00023136"/>
    </source>
</evidence>
<evidence type="ECO:0000256" key="1">
    <source>
        <dbReference type="ARBA" id="ARBA00004167"/>
    </source>
</evidence>